<reference evidence="8" key="1">
    <citation type="submission" date="2015-11" db="EMBL/GenBank/DDBJ databases">
        <authorList>
            <person name="Varghese N."/>
        </authorList>
    </citation>
    <scope>NUCLEOTIDE SEQUENCE [LARGE SCALE GENOMIC DNA]</scope>
    <source>
        <strain evidence="8">DSM 45899</strain>
    </source>
</reference>
<evidence type="ECO:0000259" key="6">
    <source>
        <dbReference type="PROSITE" id="PS50977"/>
    </source>
</evidence>
<dbReference type="PANTHER" id="PTHR30055:SF148">
    <property type="entry name" value="TETR-FAMILY TRANSCRIPTIONAL REGULATOR"/>
    <property type="match status" value="1"/>
</dbReference>
<dbReference type="InterPro" id="IPR036271">
    <property type="entry name" value="Tet_transcr_reg_TetR-rel_C_sf"/>
</dbReference>
<dbReference type="GO" id="GO:0003700">
    <property type="term" value="F:DNA-binding transcription factor activity"/>
    <property type="evidence" value="ECO:0007669"/>
    <property type="project" value="TreeGrafter"/>
</dbReference>
<dbReference type="PROSITE" id="PS01081">
    <property type="entry name" value="HTH_TETR_1"/>
    <property type="match status" value="1"/>
</dbReference>
<evidence type="ECO:0000256" key="1">
    <source>
        <dbReference type="ARBA" id="ARBA00023015"/>
    </source>
</evidence>
<keyword evidence="2 4" id="KW-0238">DNA-binding</keyword>
<organism evidence="7 8">
    <name type="scientific">Parafrankia irregularis</name>
    <dbReference type="NCBI Taxonomy" id="795642"/>
    <lineage>
        <taxon>Bacteria</taxon>
        <taxon>Bacillati</taxon>
        <taxon>Actinomycetota</taxon>
        <taxon>Actinomycetes</taxon>
        <taxon>Frankiales</taxon>
        <taxon>Frankiaceae</taxon>
        <taxon>Parafrankia</taxon>
    </lineage>
</organism>
<dbReference type="Pfam" id="PF16859">
    <property type="entry name" value="TetR_C_11"/>
    <property type="match status" value="1"/>
</dbReference>
<feature type="region of interest" description="Disordered" evidence="5">
    <location>
        <begin position="1"/>
        <end position="20"/>
    </location>
</feature>
<dbReference type="GO" id="GO:0000976">
    <property type="term" value="F:transcription cis-regulatory region binding"/>
    <property type="evidence" value="ECO:0007669"/>
    <property type="project" value="TreeGrafter"/>
</dbReference>
<evidence type="ECO:0000256" key="4">
    <source>
        <dbReference type="PROSITE-ProRule" id="PRU00335"/>
    </source>
</evidence>
<dbReference type="Gene3D" id="1.10.357.10">
    <property type="entry name" value="Tetracycline Repressor, domain 2"/>
    <property type="match status" value="1"/>
</dbReference>
<sequence>MTRPTLASPRPGGRPRDESRDHTIRQAALELLAEHGYDGVTMDRVATRAKAGKATIYRRWPSKIALVMDALTQFTEQTLQVAEADSMRKELVAFLSAFADLVGHAQGRIMAEVVSEMPRNPELRAAVRERMWNQRMTTSEGIVNRGIARGEVGASADPNILVEVGTAMILQRLLITGDPVDGAFVEHIVDDVILPYARGV</sequence>
<evidence type="ECO:0000256" key="2">
    <source>
        <dbReference type="ARBA" id="ARBA00023125"/>
    </source>
</evidence>
<dbReference type="AlphaFoldDB" id="A0A0S4QH62"/>
<gene>
    <name evidence="7" type="ORF">Ga0074812_102476</name>
</gene>
<dbReference type="PRINTS" id="PR00455">
    <property type="entry name" value="HTHTETR"/>
</dbReference>
<dbReference type="InterPro" id="IPR009057">
    <property type="entry name" value="Homeodomain-like_sf"/>
</dbReference>
<evidence type="ECO:0000256" key="3">
    <source>
        <dbReference type="ARBA" id="ARBA00023163"/>
    </source>
</evidence>
<dbReference type="Gene3D" id="1.10.10.60">
    <property type="entry name" value="Homeodomain-like"/>
    <property type="match status" value="1"/>
</dbReference>
<accession>A0A0S4QH62</accession>
<dbReference type="RefSeq" id="WP_091271903.1">
    <property type="nucleotide sequence ID" value="NZ_FAOZ01000002.1"/>
</dbReference>
<dbReference type="InterPro" id="IPR050109">
    <property type="entry name" value="HTH-type_TetR-like_transc_reg"/>
</dbReference>
<dbReference type="Pfam" id="PF00440">
    <property type="entry name" value="TetR_N"/>
    <property type="match status" value="1"/>
</dbReference>
<evidence type="ECO:0000256" key="5">
    <source>
        <dbReference type="SAM" id="MobiDB-lite"/>
    </source>
</evidence>
<evidence type="ECO:0000313" key="7">
    <source>
        <dbReference type="EMBL" id="CUU54466.1"/>
    </source>
</evidence>
<evidence type="ECO:0000313" key="8">
    <source>
        <dbReference type="Proteomes" id="UP000198802"/>
    </source>
</evidence>
<dbReference type="EMBL" id="FAOZ01000002">
    <property type="protein sequence ID" value="CUU54466.1"/>
    <property type="molecule type" value="Genomic_DNA"/>
</dbReference>
<feature type="domain" description="HTH tetR-type" evidence="6">
    <location>
        <begin position="18"/>
        <end position="78"/>
    </location>
</feature>
<dbReference type="PROSITE" id="PS50977">
    <property type="entry name" value="HTH_TETR_2"/>
    <property type="match status" value="1"/>
</dbReference>
<feature type="DNA-binding region" description="H-T-H motif" evidence="4">
    <location>
        <begin position="41"/>
        <end position="60"/>
    </location>
</feature>
<keyword evidence="1" id="KW-0805">Transcription regulation</keyword>
<keyword evidence="8" id="KW-1185">Reference proteome</keyword>
<dbReference type="InterPro" id="IPR001647">
    <property type="entry name" value="HTH_TetR"/>
</dbReference>
<dbReference type="PANTHER" id="PTHR30055">
    <property type="entry name" value="HTH-TYPE TRANSCRIPTIONAL REGULATOR RUTR"/>
    <property type="match status" value="1"/>
</dbReference>
<protein>
    <submittedName>
        <fullName evidence="7">DNA-binding transcriptional regulator, AcrR family</fullName>
    </submittedName>
</protein>
<dbReference type="InterPro" id="IPR011075">
    <property type="entry name" value="TetR_C"/>
</dbReference>
<name>A0A0S4QH62_9ACTN</name>
<dbReference type="InterPro" id="IPR023772">
    <property type="entry name" value="DNA-bd_HTH_TetR-type_CS"/>
</dbReference>
<dbReference type="SUPFAM" id="SSF46689">
    <property type="entry name" value="Homeodomain-like"/>
    <property type="match status" value="1"/>
</dbReference>
<proteinExistence type="predicted"/>
<keyword evidence="3" id="KW-0804">Transcription</keyword>
<dbReference type="SUPFAM" id="SSF48498">
    <property type="entry name" value="Tetracyclin repressor-like, C-terminal domain"/>
    <property type="match status" value="1"/>
</dbReference>
<dbReference type="Proteomes" id="UP000198802">
    <property type="component" value="Unassembled WGS sequence"/>
</dbReference>